<dbReference type="Pfam" id="PF18758">
    <property type="entry name" value="KDZ"/>
    <property type="match status" value="1"/>
</dbReference>
<dbReference type="InterPro" id="IPR040521">
    <property type="entry name" value="KDZ"/>
</dbReference>
<dbReference type="PANTHER" id="PTHR33096">
    <property type="entry name" value="CXC2 DOMAIN-CONTAINING PROTEIN"/>
    <property type="match status" value="1"/>
</dbReference>
<reference evidence="1" key="1">
    <citation type="submission" date="2023-03" db="EMBL/GenBank/DDBJ databases">
        <title>Massive genome expansion in bonnet fungi (Mycena s.s.) driven by repeated elements and novel gene families across ecological guilds.</title>
        <authorList>
            <consortium name="Lawrence Berkeley National Laboratory"/>
            <person name="Harder C.B."/>
            <person name="Miyauchi S."/>
            <person name="Viragh M."/>
            <person name="Kuo A."/>
            <person name="Thoen E."/>
            <person name="Andreopoulos B."/>
            <person name="Lu D."/>
            <person name="Skrede I."/>
            <person name="Drula E."/>
            <person name="Henrissat B."/>
            <person name="Morin E."/>
            <person name="Kohler A."/>
            <person name="Barry K."/>
            <person name="LaButti K."/>
            <person name="Morin E."/>
            <person name="Salamov A."/>
            <person name="Lipzen A."/>
            <person name="Mereny Z."/>
            <person name="Hegedus B."/>
            <person name="Baldrian P."/>
            <person name="Stursova M."/>
            <person name="Weitz H."/>
            <person name="Taylor A."/>
            <person name="Grigoriev I.V."/>
            <person name="Nagy L.G."/>
            <person name="Martin F."/>
            <person name="Kauserud H."/>
        </authorList>
    </citation>
    <scope>NUCLEOTIDE SEQUENCE</scope>
    <source>
        <strain evidence="1">CBHHK188m</strain>
    </source>
</reference>
<evidence type="ECO:0000313" key="1">
    <source>
        <dbReference type="EMBL" id="KAJ7745015.1"/>
    </source>
</evidence>
<organism evidence="1 2">
    <name type="scientific">Mycena maculata</name>
    <dbReference type="NCBI Taxonomy" id="230809"/>
    <lineage>
        <taxon>Eukaryota</taxon>
        <taxon>Fungi</taxon>
        <taxon>Dikarya</taxon>
        <taxon>Basidiomycota</taxon>
        <taxon>Agaricomycotina</taxon>
        <taxon>Agaricomycetes</taxon>
        <taxon>Agaricomycetidae</taxon>
        <taxon>Agaricales</taxon>
        <taxon>Marasmiineae</taxon>
        <taxon>Mycenaceae</taxon>
        <taxon>Mycena</taxon>
    </lineage>
</organism>
<proteinExistence type="predicted"/>
<dbReference type="EMBL" id="JARJLG010000105">
    <property type="protein sequence ID" value="KAJ7745015.1"/>
    <property type="molecule type" value="Genomic_DNA"/>
</dbReference>
<accession>A0AAD7N5A2</accession>
<evidence type="ECO:0008006" key="3">
    <source>
        <dbReference type="Google" id="ProtNLM"/>
    </source>
</evidence>
<comment type="caution">
    <text evidence="1">The sequence shown here is derived from an EMBL/GenBank/DDBJ whole genome shotgun (WGS) entry which is preliminary data.</text>
</comment>
<dbReference type="AlphaFoldDB" id="A0AAD7N5A2"/>
<keyword evidence="2" id="KW-1185">Reference proteome</keyword>
<dbReference type="Proteomes" id="UP001215280">
    <property type="component" value="Unassembled WGS sequence"/>
</dbReference>
<evidence type="ECO:0000313" key="2">
    <source>
        <dbReference type="Proteomes" id="UP001215280"/>
    </source>
</evidence>
<dbReference type="PANTHER" id="PTHR33096:SF1">
    <property type="entry name" value="CXC1-LIKE CYSTEINE CLUSTER ASSOCIATED WITH KDZ TRANSPOSASES DOMAIN-CONTAINING PROTEIN"/>
    <property type="match status" value="1"/>
</dbReference>
<protein>
    <recommendedName>
        <fullName evidence="3">CxC2-like cysteine cluster KDZ transposase-associated domain-containing protein</fullName>
    </recommendedName>
</protein>
<sequence>MSSSAGVVTKKRKTLTSEQVRAQQLEEARLEAKRLEVNSYEQLRRDVPEYFDDSHDDYLEDVLHGRTAANLSNAGEELTQEDVATANSDFYEQLRESQRQRLGKYVDSHTRKNRTQEQVDVFAKQIPSMADAFLKYSVEARDAGLAYLYKLPEDAVIEETREVLVVDVFTASYEPFPLIVRDEFVSSACICQGWIPVSAYYPTVVITIRALEVFRVANLRCPRLGIQAFTRMLCDLHDVEKCAQVALGCDGPNWCLKNACPACLYKLEDEAALPIALLTTTDGNNSLSRFQLREREEVREDGSAVLGASRQRPDNRIVPGDYYISREEVNKWGEDSLEELMRDFTASADDDEEDGSCEERWQNMKEDVMAHAWGMFNETGIFPALCRHGFVLVVVDMVKSGELTKYGFTVTAHLLRVLGEHGNGYNIGCEYAKRCKSHPVLSKLAAENNFKSLVGSFHGHGHNRRCQMRNLTTYVKGVGLESLEGCEAYFSKSNALAATTRHASRFHRQQAIVNYMKHTDKFDTYQGLSLVLCSKYRRALEIKGTYGSLCDAMQRLQVESHETYLRTLSREPLEETLEMEYYQKLVNLQATEAHVLDVCGVVAPFMPAEGEASYRRHAQEMRDKALGAVHDLELRIPIDTRWIEGGEKWEATARMAHRRRYQRALDHLEGLVVAHMFELAKCHMSGTGYKLRKHIAKALQARSKAIKAAIVRYNDATEAMEPPMPTLNWEEVVECAFLADFDLLREGRQDIRQEPWALPAGRAAMDQHFKLLRADEEIQRLNVEIHRFVTYMVDEEAFPAWEEGCLRTEGNEGITQQVRLLWMERGRFTSLHMKRLVKLSKLPSFTGSILSGVSVSKERYTPVVRDVEMVAPPPAEVVRPVGVELPALDEEEGEDDDNEEGVNALTALIQIVQISGDGGAIIEDR</sequence>
<name>A0AAD7N5A2_9AGAR</name>
<gene>
    <name evidence="1" type="ORF">DFH07DRAFT_776919</name>
</gene>